<evidence type="ECO:0008006" key="5">
    <source>
        <dbReference type="Google" id="ProtNLM"/>
    </source>
</evidence>
<proteinExistence type="predicted"/>
<dbReference type="EMBL" id="LR593886">
    <property type="protein sequence ID" value="VTR94824.1"/>
    <property type="molecule type" value="Genomic_DNA"/>
</dbReference>
<evidence type="ECO:0000313" key="3">
    <source>
        <dbReference type="EMBL" id="VTR94824.1"/>
    </source>
</evidence>
<dbReference type="GO" id="GO:0090313">
    <property type="term" value="P:regulation of protein targeting to membrane"/>
    <property type="evidence" value="ECO:0007669"/>
    <property type="project" value="TreeGrafter"/>
</dbReference>
<feature type="compositionally biased region" description="Basic and acidic residues" evidence="1">
    <location>
        <begin position="424"/>
        <end position="444"/>
    </location>
</feature>
<dbReference type="PANTHER" id="PTHR30441:SF8">
    <property type="entry name" value="DUF748 DOMAIN-CONTAINING PROTEIN"/>
    <property type="match status" value="1"/>
</dbReference>
<feature type="region of interest" description="Disordered" evidence="1">
    <location>
        <begin position="402"/>
        <end position="450"/>
    </location>
</feature>
<protein>
    <recommendedName>
        <fullName evidence="5">AsmA-like C-terminal domain-containing protein</fullName>
    </recommendedName>
</protein>
<accession>A0A6P2D3Z2</accession>
<feature type="compositionally biased region" description="Basic and acidic residues" evidence="1">
    <location>
        <begin position="883"/>
        <end position="898"/>
    </location>
</feature>
<dbReference type="InterPro" id="IPR052894">
    <property type="entry name" value="AsmA-related"/>
</dbReference>
<keyword evidence="2" id="KW-0472">Membrane</keyword>
<evidence type="ECO:0000313" key="4">
    <source>
        <dbReference type="Proteomes" id="UP000464178"/>
    </source>
</evidence>
<dbReference type="Proteomes" id="UP000464178">
    <property type="component" value="Chromosome"/>
</dbReference>
<name>A0A6P2D3Z2_9BACT</name>
<organism evidence="3 4">
    <name type="scientific">Gemmata massiliana</name>
    <dbReference type="NCBI Taxonomy" id="1210884"/>
    <lineage>
        <taxon>Bacteria</taxon>
        <taxon>Pseudomonadati</taxon>
        <taxon>Planctomycetota</taxon>
        <taxon>Planctomycetia</taxon>
        <taxon>Gemmatales</taxon>
        <taxon>Gemmataceae</taxon>
        <taxon>Gemmata</taxon>
    </lineage>
</organism>
<dbReference type="KEGG" id="gms:SOIL9_28900"/>
<evidence type="ECO:0000256" key="2">
    <source>
        <dbReference type="SAM" id="Phobius"/>
    </source>
</evidence>
<keyword evidence="4" id="KW-1185">Reference proteome</keyword>
<keyword evidence="2" id="KW-1133">Transmembrane helix</keyword>
<gene>
    <name evidence="3" type="ORF">SOIL9_28900</name>
</gene>
<dbReference type="PANTHER" id="PTHR30441">
    <property type="entry name" value="DUF748 DOMAIN-CONTAINING PROTEIN"/>
    <property type="match status" value="1"/>
</dbReference>
<dbReference type="GO" id="GO:0005886">
    <property type="term" value="C:plasma membrane"/>
    <property type="evidence" value="ECO:0007669"/>
    <property type="project" value="TreeGrafter"/>
</dbReference>
<dbReference type="RefSeq" id="WP_162669316.1">
    <property type="nucleotide sequence ID" value="NZ_LR593886.1"/>
</dbReference>
<reference evidence="3 4" key="1">
    <citation type="submission" date="2019-05" db="EMBL/GenBank/DDBJ databases">
        <authorList>
            <consortium name="Science for Life Laboratories"/>
        </authorList>
    </citation>
    <scope>NUCLEOTIDE SEQUENCE [LARGE SCALE GENOMIC DNA]</scope>
    <source>
        <strain evidence="3">Soil9</strain>
    </source>
</reference>
<feature type="transmembrane region" description="Helical" evidence="2">
    <location>
        <begin position="12"/>
        <end position="34"/>
    </location>
</feature>
<sequence length="1327" mass="139260">MIRARSAIRWTLYGVGACLAFVILVRVGIGAYLGTAAGKELVSRKITAQIGMPVEVTSVRLGLVTSTIGMRVFDPAAPDPSKAEVFAVENASADISLFGLATSRIAPKTVTLRGVNLTLHVGADGKVTTTLPKFPEGGGEGGGELPTITLADGRLTIRQDGRPEFALQNLNASVTPAGDHVKLSGTIDDSAWSKWTISGDVARNGSTGEVRLATDDGPLTMDRLGSIPFVPASVWQRVKPDGRGAVALRLWLDSASEVHYAVDLKPAALALTLPDANVTLANVTGQIGIVGAKVTLGGAKAELAGGSITVDGDADFGPEPTVITLKASAANLDLKKLPPEWKLPKDIEGKLKGGADLVLRVYSDGRIEPSGGGDGVITDVKVVGFPGDDIPIHLRKAGSQYEFQHQKDNASNTRPSKAPVRNSARQEKKPADPPKKDDKKEPTKGGEPTLDATIRFRDINIAELLEKLKVKINYKISGKVSAEATIAVPVSQAVSQAAYKFTGKISSPSLTLEGLTLRDISANMIYQDRKFTLTDLSGKIDQSTQSGPQSGTFRGTLTAMTSPPGDVSAALTIDQIPLGEVLKALPDFKLALKGTVSGKVAMKAPYEKLSDPNEWNGSAELTSSELVVESRIAKDIRLSATVAKGVATLKEANVTLEGIPVSAEATLGLTGKYPFSATVKTTGTSITDLRKLVPEAQLPAPVEGVLETESRVTGTISPLAYTATGSIKATKLTLAKSTANHVELKWELTSEKLVVSDLKANAFGGTLNGSANVPFAADKAGAFGVEFKDLDAGGTAELVPDFPVKIAGKVSGKIGGEIPPAKEGQGRVGNLDVDITAPKLTVQGIPAERLTGKATLKGGAVEYELEGKTLGGSFDIRGRYPGQKKDKEPGGQGKRDRGSFKLTGVNLARLASGIGFSALEPLRGRLDANFDFENDLSTGSGRITLTRLEWGGTLVSQELVGLLVMRDGVLQLSDVTGRVAGGELRARGQVRLEQTQRNFFTLALSGADAKKLLAPFSGSNDLLDGPVSLVVHARLGGEMRGSGTVTLPRGSVSGVQVTDLRVPFTFSSAAGGYGRFTVREASVQAGSGRARADLSLDWGTETRLDGEVKFADVPLRAIAPELGENALLGSGRLTGRFDLKGTRVRSFDDVSGTLIASLNNTSVKEIPILRQVTPFLNTTGLVKPFQSGDVRANLSKGVFRVERLALANPAAQLFAEGTIATSGRVDLNVVAHTGTIGPDVRALRVFGLRVPAIGPVPIGLIRDVSDFLSNRTIRLTITGSTSNPIVRVNVGALLTDQAVRFFLSRYVLPAEAAGILGLGSSSSMSNK</sequence>
<feature type="region of interest" description="Disordered" evidence="1">
    <location>
        <begin position="874"/>
        <end position="898"/>
    </location>
</feature>
<evidence type="ECO:0000256" key="1">
    <source>
        <dbReference type="SAM" id="MobiDB-lite"/>
    </source>
</evidence>
<keyword evidence="2" id="KW-0812">Transmembrane</keyword>